<protein>
    <recommendedName>
        <fullName evidence="4 9">Prefoldin subunit beta</fullName>
    </recommendedName>
    <alternativeName>
        <fullName evidence="8 9">GimC subunit beta</fullName>
    </alternativeName>
</protein>
<dbReference type="EMBL" id="JABXWR010000001">
    <property type="protein sequence ID" value="NVO66856.1"/>
    <property type="molecule type" value="Genomic_DNA"/>
</dbReference>
<evidence type="ECO:0000256" key="6">
    <source>
        <dbReference type="ARBA" id="ARBA00023186"/>
    </source>
</evidence>
<dbReference type="GO" id="GO:0051082">
    <property type="term" value="F:unfolded protein binding"/>
    <property type="evidence" value="ECO:0007669"/>
    <property type="project" value="UniProtKB-UniRule"/>
</dbReference>
<evidence type="ECO:0000256" key="7">
    <source>
        <dbReference type="ARBA" id="ARBA00025077"/>
    </source>
</evidence>
<dbReference type="GO" id="GO:0044183">
    <property type="term" value="F:protein folding chaperone"/>
    <property type="evidence" value="ECO:0007669"/>
    <property type="project" value="TreeGrafter"/>
</dbReference>
<organism evidence="11 12">
    <name type="scientific">Methanofollis tationis</name>
    <dbReference type="NCBI Taxonomy" id="81417"/>
    <lineage>
        <taxon>Archaea</taxon>
        <taxon>Methanobacteriati</taxon>
        <taxon>Methanobacteriota</taxon>
        <taxon>Stenosarchaea group</taxon>
        <taxon>Methanomicrobia</taxon>
        <taxon>Methanomicrobiales</taxon>
        <taxon>Methanomicrobiaceae</taxon>
        <taxon>Methanofollis</taxon>
    </lineage>
</organism>
<evidence type="ECO:0000256" key="5">
    <source>
        <dbReference type="ARBA" id="ARBA00022490"/>
    </source>
</evidence>
<dbReference type="InterPro" id="IPR009053">
    <property type="entry name" value="Prefoldin"/>
</dbReference>
<evidence type="ECO:0000256" key="1">
    <source>
        <dbReference type="ARBA" id="ARBA00004496"/>
    </source>
</evidence>
<gene>
    <name evidence="9" type="primary">pfdB</name>
    <name evidence="11" type="ORF">HWN36_05940</name>
</gene>
<dbReference type="OrthoDB" id="107608at2157"/>
<evidence type="ECO:0000256" key="8">
    <source>
        <dbReference type="ARBA" id="ARBA00033461"/>
    </source>
</evidence>
<comment type="caution">
    <text evidence="11">The sequence shown here is derived from an EMBL/GenBank/DDBJ whole genome shotgun (WGS) entry which is preliminary data.</text>
</comment>
<accession>A0A7K4HNJ8</accession>
<comment type="subunit">
    <text evidence="3 9">Heterohexamer of two alpha and four beta subunits.</text>
</comment>
<keyword evidence="6 9" id="KW-0143">Chaperone</keyword>
<evidence type="ECO:0000256" key="3">
    <source>
        <dbReference type="ARBA" id="ARBA00011716"/>
    </source>
</evidence>
<dbReference type="GO" id="GO:0016272">
    <property type="term" value="C:prefoldin complex"/>
    <property type="evidence" value="ECO:0007669"/>
    <property type="project" value="UniProtKB-UniRule"/>
</dbReference>
<dbReference type="PANTHER" id="PTHR20903:SF0">
    <property type="entry name" value="PREFOLDIN SUBUNIT 1"/>
    <property type="match status" value="1"/>
</dbReference>
<keyword evidence="5 9" id="KW-0963">Cytoplasm</keyword>
<evidence type="ECO:0000256" key="4">
    <source>
        <dbReference type="ARBA" id="ARBA00016304"/>
    </source>
</evidence>
<dbReference type="InterPro" id="IPR012713">
    <property type="entry name" value="PfdB"/>
</dbReference>
<dbReference type="Pfam" id="PF01920">
    <property type="entry name" value="Prefoldin_2"/>
    <property type="match status" value="1"/>
</dbReference>
<evidence type="ECO:0000256" key="9">
    <source>
        <dbReference type="HAMAP-Rule" id="MF_00307"/>
    </source>
</evidence>
<dbReference type="AlphaFoldDB" id="A0A7K4HNJ8"/>
<dbReference type="HAMAP" id="MF_00307">
    <property type="entry name" value="PfdB"/>
    <property type="match status" value="1"/>
</dbReference>
<evidence type="ECO:0000313" key="12">
    <source>
        <dbReference type="Proteomes" id="UP000570823"/>
    </source>
</evidence>
<dbReference type="RefSeq" id="WP_176788509.1">
    <property type="nucleotide sequence ID" value="NZ_JABXWR010000001.1"/>
</dbReference>
<dbReference type="InterPro" id="IPR002777">
    <property type="entry name" value="PFD_beta-like"/>
</dbReference>
<evidence type="ECO:0000256" key="10">
    <source>
        <dbReference type="SAM" id="Coils"/>
    </source>
</evidence>
<feature type="coiled-coil region" evidence="10">
    <location>
        <begin position="15"/>
        <end position="113"/>
    </location>
</feature>
<reference evidence="11 12" key="1">
    <citation type="submission" date="2020-06" db="EMBL/GenBank/DDBJ databases">
        <title>Methanofollis fontis sp. nov., a methanogen isolated from marine sediments near a cold seep at Four-Way Closure Ridge offshore southwestern Taiwan.</title>
        <authorList>
            <person name="Chen S.-C."/>
            <person name="Teng N.-H."/>
            <person name="Lin Y.-S."/>
            <person name="Lai M.-C."/>
            <person name="Chen H.-H."/>
            <person name="Wang C.-C."/>
        </authorList>
    </citation>
    <scope>NUCLEOTIDE SEQUENCE [LARGE SCALE GENOMIC DNA]</scope>
    <source>
        <strain evidence="11 12">DSM 2702</strain>
    </source>
</reference>
<name>A0A7K4HNJ8_9EURY</name>
<proteinExistence type="inferred from homology"/>
<dbReference type="GO" id="GO:0005737">
    <property type="term" value="C:cytoplasm"/>
    <property type="evidence" value="ECO:0007669"/>
    <property type="project" value="UniProtKB-SubCell"/>
</dbReference>
<keyword evidence="10" id="KW-0175">Coiled coil</keyword>
<evidence type="ECO:0000313" key="11">
    <source>
        <dbReference type="EMBL" id="NVO66856.1"/>
    </source>
</evidence>
<comment type="similarity">
    <text evidence="2 9">Belongs to the prefoldin subunit beta family.</text>
</comment>
<dbReference type="NCBIfam" id="TIGR02338">
    <property type="entry name" value="gimC_beta"/>
    <property type="match status" value="1"/>
</dbReference>
<keyword evidence="12" id="KW-1185">Reference proteome</keyword>
<dbReference type="Proteomes" id="UP000570823">
    <property type="component" value="Unassembled WGS sequence"/>
</dbReference>
<dbReference type="Gene3D" id="1.10.287.370">
    <property type="match status" value="1"/>
</dbReference>
<comment type="function">
    <text evidence="7 9">Molecular chaperone capable of stabilizing a range of proteins. Seems to fulfill an ATP-independent, HSP70-like function in archaeal de novo protein folding.</text>
</comment>
<dbReference type="PANTHER" id="PTHR20903">
    <property type="entry name" value="PREFOLDIN SUBUNIT 1-RELATED"/>
    <property type="match status" value="1"/>
</dbReference>
<comment type="subcellular location">
    <subcellularLocation>
        <location evidence="1 9">Cytoplasm</location>
    </subcellularLocation>
</comment>
<sequence length="119" mass="13114">MSSVSPRVQQQLAMLQQIQQQLQTVMGQKAQYEMAVKETNRAVEELKEVADDAPVYVNVGTVMMQKDKEKVLADLGEKAETLDLRIKSLDKQAKALQAKFEQLQAQIKQAVGGGAPQAS</sequence>
<evidence type="ECO:0000256" key="2">
    <source>
        <dbReference type="ARBA" id="ARBA00008045"/>
    </source>
</evidence>
<dbReference type="SUPFAM" id="SSF46579">
    <property type="entry name" value="Prefoldin"/>
    <property type="match status" value="1"/>
</dbReference>
<dbReference type="CDD" id="cd23162">
    <property type="entry name" value="Prefoldin_beta_GimC"/>
    <property type="match status" value="1"/>
</dbReference>